<evidence type="ECO:0000256" key="1">
    <source>
        <dbReference type="SAM" id="Phobius"/>
    </source>
</evidence>
<comment type="caution">
    <text evidence="2">The sequence shown here is derived from an EMBL/GenBank/DDBJ whole genome shotgun (WGS) entry which is preliminary data.</text>
</comment>
<feature type="transmembrane region" description="Helical" evidence="1">
    <location>
        <begin position="54"/>
        <end position="78"/>
    </location>
</feature>
<evidence type="ECO:0000313" key="2">
    <source>
        <dbReference type="EMBL" id="MVX63849.1"/>
    </source>
</evidence>
<gene>
    <name evidence="2" type="ORF">GKZ28_09095</name>
</gene>
<keyword evidence="1" id="KW-0472">Membrane</keyword>
<sequence length="83" mass="9068">MNEFNTVKDIMFKIIGEYQATTPPSVSIDINGIDPTTPVSIISNISYGISTLDIAWIFSAILLIAAFIVVMGLIKCIFSTVIR</sequence>
<keyword evidence="1" id="KW-0812">Transmembrane</keyword>
<proteinExistence type="predicted"/>
<reference evidence="2" key="1">
    <citation type="submission" date="2019-12" db="EMBL/GenBank/DDBJ databases">
        <title>Microbes associate with the intestines of laboratory mice.</title>
        <authorList>
            <person name="Navarre W."/>
            <person name="Wong E."/>
        </authorList>
    </citation>
    <scope>NUCLEOTIDE SEQUENCE</scope>
    <source>
        <strain evidence="2">NM79_F5</strain>
    </source>
</reference>
<dbReference type="RefSeq" id="WP_160358924.1">
    <property type="nucleotide sequence ID" value="NZ_WSRQ01000011.1"/>
</dbReference>
<evidence type="ECO:0000313" key="3">
    <source>
        <dbReference type="Proteomes" id="UP000656077"/>
    </source>
</evidence>
<dbReference type="EMBL" id="WSRQ01000011">
    <property type="protein sequence ID" value="MVX63849.1"/>
    <property type="molecule type" value="Genomic_DNA"/>
</dbReference>
<dbReference type="AlphaFoldDB" id="A0A964W217"/>
<organism evidence="2 3">
    <name type="scientific">Clostridium chromiireducens</name>
    <dbReference type="NCBI Taxonomy" id="225345"/>
    <lineage>
        <taxon>Bacteria</taxon>
        <taxon>Bacillati</taxon>
        <taxon>Bacillota</taxon>
        <taxon>Clostridia</taxon>
        <taxon>Eubacteriales</taxon>
        <taxon>Clostridiaceae</taxon>
        <taxon>Clostridium</taxon>
    </lineage>
</organism>
<dbReference type="Proteomes" id="UP000656077">
    <property type="component" value="Unassembled WGS sequence"/>
</dbReference>
<accession>A0A964W217</accession>
<keyword evidence="1" id="KW-1133">Transmembrane helix</keyword>
<name>A0A964W217_9CLOT</name>
<protein>
    <submittedName>
        <fullName evidence="2">Uncharacterized protein</fullName>
    </submittedName>
</protein>